<reference evidence="1" key="1">
    <citation type="journal article" date="2023" name="Mol. Ecol. Resour.">
        <title>Chromosome-level genome assembly of a triploid poplar Populus alba 'Berolinensis'.</title>
        <authorList>
            <person name="Chen S."/>
            <person name="Yu Y."/>
            <person name="Wang X."/>
            <person name="Wang S."/>
            <person name="Zhang T."/>
            <person name="Zhou Y."/>
            <person name="He R."/>
            <person name="Meng N."/>
            <person name="Wang Y."/>
            <person name="Liu W."/>
            <person name="Liu Z."/>
            <person name="Liu J."/>
            <person name="Guo Q."/>
            <person name="Huang H."/>
            <person name="Sederoff R.R."/>
            <person name="Wang G."/>
            <person name="Qu G."/>
            <person name="Chen S."/>
        </authorList>
    </citation>
    <scope>NUCLEOTIDE SEQUENCE</scope>
    <source>
        <strain evidence="1">SC-2020</strain>
    </source>
</reference>
<proteinExistence type="predicted"/>
<sequence>MKEFILEQAENLCFAGCGYYIVLCCIVRQNQCLGTGYCAVFVKFCRIFEI</sequence>
<organism evidence="1 2">
    <name type="scientific">Populus alba x Populus x berolinensis</name>
    <dbReference type="NCBI Taxonomy" id="444605"/>
    <lineage>
        <taxon>Eukaryota</taxon>
        <taxon>Viridiplantae</taxon>
        <taxon>Streptophyta</taxon>
        <taxon>Embryophyta</taxon>
        <taxon>Tracheophyta</taxon>
        <taxon>Spermatophyta</taxon>
        <taxon>Magnoliopsida</taxon>
        <taxon>eudicotyledons</taxon>
        <taxon>Gunneridae</taxon>
        <taxon>Pentapetalae</taxon>
        <taxon>rosids</taxon>
        <taxon>fabids</taxon>
        <taxon>Malpighiales</taxon>
        <taxon>Salicaceae</taxon>
        <taxon>Saliceae</taxon>
        <taxon>Populus</taxon>
    </lineage>
</organism>
<comment type="caution">
    <text evidence="1">The sequence shown here is derived from an EMBL/GenBank/DDBJ whole genome shotgun (WGS) entry which is preliminary data.</text>
</comment>
<gene>
    <name evidence="1" type="ORF">NC653_034791</name>
</gene>
<dbReference type="EMBL" id="JAQIZT010000015">
    <property type="protein sequence ID" value="KAJ6970301.1"/>
    <property type="molecule type" value="Genomic_DNA"/>
</dbReference>
<name>A0AAD6LNG0_9ROSI</name>
<protein>
    <submittedName>
        <fullName evidence="1">Uncharacterized protein</fullName>
    </submittedName>
</protein>
<keyword evidence="2" id="KW-1185">Reference proteome</keyword>
<dbReference type="AlphaFoldDB" id="A0AAD6LNG0"/>
<dbReference type="Proteomes" id="UP001164929">
    <property type="component" value="Chromosome 15"/>
</dbReference>
<accession>A0AAD6LNG0</accession>
<evidence type="ECO:0000313" key="1">
    <source>
        <dbReference type="EMBL" id="KAJ6970301.1"/>
    </source>
</evidence>
<evidence type="ECO:0000313" key="2">
    <source>
        <dbReference type="Proteomes" id="UP001164929"/>
    </source>
</evidence>